<evidence type="ECO:0000313" key="1">
    <source>
        <dbReference type="EMBL" id="KFX45465.1"/>
    </source>
</evidence>
<dbReference type="EMBL" id="JPOX01000023">
    <property type="protein sequence ID" value="KFX45465.1"/>
    <property type="molecule type" value="Genomic_DNA"/>
</dbReference>
<dbReference type="Pfam" id="PF12311">
    <property type="entry name" value="DUF3632"/>
    <property type="match status" value="1"/>
</dbReference>
<comment type="caution">
    <text evidence="1">The sequence shown here is derived from an EMBL/GenBank/DDBJ whole genome shotgun (WGS) entry which is preliminary data.</text>
</comment>
<dbReference type="InterPro" id="IPR022085">
    <property type="entry name" value="OpdG"/>
</dbReference>
<gene>
    <name evidence="1" type="ORF">GQ26_0231060</name>
</gene>
<proteinExistence type="predicted"/>
<dbReference type="AlphaFoldDB" id="A0A093UZY1"/>
<dbReference type="HOGENOM" id="CLU_041469_1_0_1"/>
<protein>
    <submittedName>
        <fullName evidence="1">Uncharacterized protein</fullName>
    </submittedName>
</protein>
<accession>A0A093UZY1</accession>
<reference key="1">
    <citation type="journal article" date="2014" name="PLoS Genet.">
        <title>Signature Gene Expression Reveals Novel Clues to the Molecular Mechanisms of Dimorphic Transition in Penicillium marneffei.</title>
        <authorList>
            <person name="Yang E."/>
            <person name="Wang G."/>
            <person name="Cai J."/>
            <person name="Woo P.C."/>
            <person name="Lau S.K."/>
            <person name="Yuen K.-Y."/>
            <person name="Chow W.-N."/>
            <person name="Lin X."/>
        </authorList>
    </citation>
    <scope>NUCLEOTIDE SEQUENCE [LARGE SCALE GENOMIC DNA]</scope>
    <source>
        <strain>PM1</strain>
    </source>
</reference>
<name>A0A093UZY1_TALMA</name>
<reference evidence="1" key="2">
    <citation type="journal article" date="2014" name="PLoS Genet.">
        <title>Signature gene expression reveals novel clues to the molecular mechanisms of dimorphic transition in Penicillium marneffei.</title>
        <authorList>
            <person name="Yang E."/>
            <person name="Wang G."/>
            <person name="Cai J."/>
            <person name="Woo P.C."/>
            <person name="Lau S.K."/>
            <person name="Yuen K.-Y."/>
            <person name="Chow W.-N."/>
            <person name="Lin X."/>
        </authorList>
    </citation>
    <scope>NUCLEOTIDE SEQUENCE</scope>
    <source>
        <strain evidence="1">PM1</strain>
    </source>
</reference>
<organism evidence="1">
    <name type="scientific">Talaromyces marneffei PM1</name>
    <dbReference type="NCBI Taxonomy" id="1077442"/>
    <lineage>
        <taxon>Eukaryota</taxon>
        <taxon>Fungi</taxon>
        <taxon>Dikarya</taxon>
        <taxon>Ascomycota</taxon>
        <taxon>Pezizomycotina</taxon>
        <taxon>Eurotiomycetes</taxon>
        <taxon>Eurotiomycetidae</taxon>
        <taxon>Eurotiales</taxon>
        <taxon>Trichocomaceae</taxon>
        <taxon>Talaromyces</taxon>
        <taxon>Talaromyces sect. Talaromyces</taxon>
    </lineage>
</organism>
<sequence length="287" mass="32902">MTETTSTIDAATAYLDEEIDSSGEGDLTYEIGTIFKSLFATDRCITPRDAAHQIDAVYSDIWFPMDPTFRFRPDKGMPGYLGTLNEFIFALARLLRYDDIRQDTLFLLILEMLELPPRAAQIWDWRPFKVLACGIVITRVPIFVVPDSMLDEDDTTSASDIQEKCDDYMNYSAFLARCTGAGLYKNKTTDSGYKYCTYGIDDGLEKDMPQGIIRKSRILVAANYVLLSGRPVRDFCYSYPSDSDRGKMERDMWNSWKERFKVVADSQDEDPEIKEVTRKAHKIMVDY</sequence>